<feature type="compositionally biased region" description="Basic and acidic residues" evidence="10">
    <location>
        <begin position="403"/>
        <end position="413"/>
    </location>
</feature>
<feature type="domain" description="Trypanosome variant surface glycoprotein C-terminal" evidence="12">
    <location>
        <begin position="206"/>
        <end position="263"/>
    </location>
</feature>
<dbReference type="SUPFAM" id="SSF118251">
    <property type="entry name" value="Variant surface glycoprotein MITAT 1.2, VSG 221, C-terminal domain"/>
    <property type="match status" value="1"/>
</dbReference>
<dbReference type="InterPro" id="IPR025932">
    <property type="entry name" value="Trypano_VSG_B_N_dom"/>
</dbReference>
<dbReference type="GO" id="GO:0098552">
    <property type="term" value="C:side of membrane"/>
    <property type="evidence" value="ECO:0007669"/>
    <property type="project" value="UniProtKB-KW"/>
</dbReference>
<keyword evidence="5 11" id="KW-0732">Signal</keyword>
<dbReference type="InterPro" id="IPR027446">
    <property type="entry name" value="VSG_C_dom_sf"/>
</dbReference>
<dbReference type="InterPro" id="IPR019609">
    <property type="entry name" value="Variant_surf_glycoprt_trypan_C"/>
</dbReference>
<comment type="subcellular location">
    <subcellularLocation>
        <location evidence="2">Cell membrane</location>
        <topology evidence="2">Lipid-anchor</topology>
        <topology evidence="2">GPI-anchor</topology>
    </subcellularLocation>
</comment>
<feature type="coiled-coil region" evidence="9">
    <location>
        <begin position="280"/>
        <end position="320"/>
    </location>
</feature>
<dbReference type="GO" id="GO:0005886">
    <property type="term" value="C:plasma membrane"/>
    <property type="evidence" value="ECO:0007669"/>
    <property type="project" value="UniProtKB-SubCell"/>
</dbReference>
<evidence type="ECO:0000256" key="10">
    <source>
        <dbReference type="SAM" id="MobiDB-lite"/>
    </source>
</evidence>
<protein>
    <submittedName>
        <fullName evidence="14">Variant surface glycoprotein 3088</fullName>
    </submittedName>
</protein>
<feature type="domain" description="Trypanosome variant surface glycoprotein B-type N-terminal" evidence="13">
    <location>
        <begin position="13"/>
        <end position="157"/>
    </location>
</feature>
<keyword evidence="6" id="KW-0472">Membrane</keyword>
<keyword evidence="4" id="KW-0336">GPI-anchor</keyword>
<evidence type="ECO:0000259" key="13">
    <source>
        <dbReference type="Pfam" id="PF13206"/>
    </source>
</evidence>
<keyword evidence="7" id="KW-0325">Glycoprotein</keyword>
<dbReference type="EMBL" id="KC611701">
    <property type="protein sequence ID" value="AGH59132.1"/>
    <property type="molecule type" value="Genomic_DNA"/>
</dbReference>
<feature type="signal peptide" evidence="11">
    <location>
        <begin position="1"/>
        <end position="26"/>
    </location>
</feature>
<evidence type="ECO:0000256" key="2">
    <source>
        <dbReference type="ARBA" id="ARBA00004609"/>
    </source>
</evidence>
<feature type="compositionally biased region" description="Polar residues" evidence="10">
    <location>
        <begin position="327"/>
        <end position="336"/>
    </location>
</feature>
<feature type="region of interest" description="Disordered" evidence="10">
    <location>
        <begin position="364"/>
        <end position="413"/>
    </location>
</feature>
<evidence type="ECO:0000256" key="8">
    <source>
        <dbReference type="ARBA" id="ARBA00023288"/>
    </source>
</evidence>
<dbReference type="VEuPathDB" id="TriTrypDB:Tb11.v5.0144"/>
<organism evidence="14">
    <name type="scientific">Trypanosoma brucei</name>
    <dbReference type="NCBI Taxonomy" id="5691"/>
    <lineage>
        <taxon>Eukaryota</taxon>
        <taxon>Discoba</taxon>
        <taxon>Euglenozoa</taxon>
        <taxon>Kinetoplastea</taxon>
        <taxon>Metakinetoplastina</taxon>
        <taxon>Trypanosomatida</taxon>
        <taxon>Trypanosomatidae</taxon>
        <taxon>Trypanosoma</taxon>
    </lineage>
</organism>
<evidence type="ECO:0000256" key="3">
    <source>
        <dbReference type="ARBA" id="ARBA00022475"/>
    </source>
</evidence>
<keyword evidence="3" id="KW-1003">Cell membrane</keyword>
<accession>M4SWM0</accession>
<keyword evidence="8" id="KW-0449">Lipoprotein</keyword>
<feature type="non-terminal residue" evidence="14">
    <location>
        <position position="1"/>
    </location>
</feature>
<proteinExistence type="predicted"/>
<dbReference type="Pfam" id="PF13206">
    <property type="entry name" value="VSG_B"/>
    <property type="match status" value="1"/>
</dbReference>
<comment type="function">
    <text evidence="1">VSG forms a coat on the surface of the parasite. The trypanosome evades the immune response of the host by expressing a series of antigenically distinct VSGs from an estimated 1000 VSG genes.</text>
</comment>
<reference evidence="14" key="1">
    <citation type="submission" date="2013-02" db="EMBL/GenBank/DDBJ databases">
        <authorList>
            <person name="Cross G.A.M."/>
            <person name="Kim H.-S."/>
            <person name="Wickstead B."/>
        </authorList>
    </citation>
    <scope>NUCLEOTIDE SEQUENCE</scope>
    <source>
        <strain evidence="14">Lister 427</strain>
    </source>
</reference>
<feature type="compositionally biased region" description="Basic and acidic residues" evidence="10">
    <location>
        <begin position="370"/>
        <end position="394"/>
    </location>
</feature>
<evidence type="ECO:0000256" key="7">
    <source>
        <dbReference type="ARBA" id="ARBA00023180"/>
    </source>
</evidence>
<evidence type="ECO:0000256" key="5">
    <source>
        <dbReference type="ARBA" id="ARBA00022729"/>
    </source>
</evidence>
<feature type="region of interest" description="Disordered" evidence="10">
    <location>
        <begin position="323"/>
        <end position="349"/>
    </location>
</feature>
<feature type="chain" id="PRO_5004057468" evidence="11">
    <location>
        <begin position="27"/>
        <end position="435"/>
    </location>
</feature>
<reference evidence="14" key="2">
    <citation type="journal article" date="2014" name="Mol. Biochem. Parasitol.">
        <title>Capturing the variant surface glycoprotein repertoire (the VSGnome) of Trypanosoma brucei Lister 427.</title>
        <authorList>
            <person name="Cross G.A."/>
            <person name="Kim H.S."/>
            <person name="Wickstead B."/>
        </authorList>
    </citation>
    <scope>NUCLEOTIDE SEQUENCE</scope>
    <source>
        <strain evidence="14">Lister 427</strain>
    </source>
</reference>
<evidence type="ECO:0000256" key="9">
    <source>
        <dbReference type="SAM" id="Coils"/>
    </source>
</evidence>
<evidence type="ECO:0000259" key="12">
    <source>
        <dbReference type="Pfam" id="PF10659"/>
    </source>
</evidence>
<feature type="domain" description="Trypanosome variant surface glycoprotein C-terminal" evidence="12">
    <location>
        <begin position="348"/>
        <end position="424"/>
    </location>
</feature>
<feature type="compositionally biased region" description="Basic and acidic residues" evidence="10">
    <location>
        <begin position="338"/>
        <end position="349"/>
    </location>
</feature>
<name>M4SWM0_9TRYP</name>
<dbReference type="Pfam" id="PF10659">
    <property type="entry name" value="Trypan_glycop_C"/>
    <property type="match status" value="2"/>
</dbReference>
<evidence type="ECO:0000256" key="11">
    <source>
        <dbReference type="SAM" id="SignalP"/>
    </source>
</evidence>
<evidence type="ECO:0000313" key="14">
    <source>
        <dbReference type="EMBL" id="AGH59132.1"/>
    </source>
</evidence>
<dbReference type="AlphaFoldDB" id="M4SWM0"/>
<sequence length="435" mass="47438">LQYSDPLWRHCLVSVLTCLCIPKAQGSDQTTARDVATPIPGGADWTSITTGAINTHFQTLKGKCKIGGNIKYTAADIEDIATALEKLIHNHDNDGYLGKYAAGSCDGSSGNGTCVKYTGYTTLGSAGFKKIYWASKLLQAASSMRKQEAKAQTWKVMSQVLQDKVSEAYLSGSQAATLFSALTAATKQPTAIATDKTLKTKESERNQHKELQKCTEPCKWDTEEKNDSEKCKLSEDGKKTSRKGSIKSRTVAAGATTRCSRHGLITAGTGTKLGTAIGWIKQLQIASKKLNARQKLLQKREKEQARLISLADKMQELYQEVLHGELPTTSQTQSKAKPTPDHEKQKVCEKHTNKTACEAKSCKWSGTEEEIGKCEAKPPEEEQKSKGTGEKPKEGTATSGCATHKDKNACENDKTGEKKNLCIQKEKNGEDEPEK</sequence>
<evidence type="ECO:0000256" key="6">
    <source>
        <dbReference type="ARBA" id="ARBA00023136"/>
    </source>
</evidence>
<evidence type="ECO:0000256" key="1">
    <source>
        <dbReference type="ARBA" id="ARBA00002523"/>
    </source>
</evidence>
<evidence type="ECO:0000256" key="4">
    <source>
        <dbReference type="ARBA" id="ARBA00022622"/>
    </source>
</evidence>
<dbReference type="Gene3D" id="4.10.110.20">
    <property type="entry name" value="Variant surface glycoprotein MITAT 1.2, VSG 221, C-terminal domain"/>
    <property type="match status" value="1"/>
</dbReference>
<keyword evidence="9" id="KW-0175">Coiled coil</keyword>